<organism evidence="1">
    <name type="scientific">marine sediment metagenome</name>
    <dbReference type="NCBI Taxonomy" id="412755"/>
    <lineage>
        <taxon>unclassified sequences</taxon>
        <taxon>metagenomes</taxon>
        <taxon>ecological metagenomes</taxon>
    </lineage>
</organism>
<evidence type="ECO:0008006" key="2">
    <source>
        <dbReference type="Google" id="ProtNLM"/>
    </source>
</evidence>
<comment type="caution">
    <text evidence="1">The sequence shown here is derived from an EMBL/GenBank/DDBJ whole genome shotgun (WGS) entry which is preliminary data.</text>
</comment>
<accession>A0A0F9R747</accession>
<dbReference type="InterPro" id="IPR021508">
    <property type="entry name" value="Gp17-like"/>
</dbReference>
<dbReference type="InterPro" id="IPR053745">
    <property type="entry name" value="Viral_Tail_Comp_sf"/>
</dbReference>
<protein>
    <recommendedName>
        <fullName evidence="2">DUF3168 domain-containing protein</fullName>
    </recommendedName>
</protein>
<gene>
    <name evidence="1" type="ORF">LCGC14_0685900</name>
</gene>
<name>A0A0F9R747_9ZZZZ</name>
<proteinExistence type="predicted"/>
<reference evidence="1" key="1">
    <citation type="journal article" date="2015" name="Nature">
        <title>Complex archaea that bridge the gap between prokaryotes and eukaryotes.</title>
        <authorList>
            <person name="Spang A."/>
            <person name="Saw J.H."/>
            <person name="Jorgensen S.L."/>
            <person name="Zaremba-Niedzwiedzka K."/>
            <person name="Martijn J."/>
            <person name="Lind A.E."/>
            <person name="van Eijk R."/>
            <person name="Schleper C."/>
            <person name="Guy L."/>
            <person name="Ettema T.J."/>
        </authorList>
    </citation>
    <scope>NUCLEOTIDE SEQUENCE</scope>
</reference>
<evidence type="ECO:0000313" key="1">
    <source>
        <dbReference type="EMBL" id="KKN45137.1"/>
    </source>
</evidence>
<dbReference type="EMBL" id="LAZR01001409">
    <property type="protein sequence ID" value="KKN45137.1"/>
    <property type="molecule type" value="Genomic_DNA"/>
</dbReference>
<dbReference type="Pfam" id="PF11367">
    <property type="entry name" value="Tail_completion_gp17"/>
    <property type="match status" value="1"/>
</dbReference>
<dbReference type="AlphaFoldDB" id="A0A0F9R747"/>
<sequence length="137" mass="14901">MSDVFTAVRSRWLADAAIVAAVPGGLYLAQAPPKDGAGRPIERPYAVLVDLGNSFEWTSGTPYIDSHGIQISIFSTTQAEGETARAALRSSFDAVKISIDGSASCIMCLPEAEETTREDNNIWHTRVDYMIKVHRSL</sequence>
<dbReference type="Gene3D" id="3.30.2000.30">
    <property type="match status" value="1"/>
</dbReference>